<dbReference type="Pfam" id="PF01210">
    <property type="entry name" value="NAD_Gly3P_dh_N"/>
    <property type="match status" value="1"/>
</dbReference>
<keyword evidence="7" id="KW-1208">Phospholipid metabolism</keyword>
<keyword evidence="5" id="KW-0443">Lipid metabolism</keyword>
<feature type="domain" description="Glycerol-3-phosphate dehydrogenase NAD-dependent C-terminal" evidence="14">
    <location>
        <begin position="189"/>
        <end position="337"/>
    </location>
</feature>
<keyword evidence="6" id="KW-0594">Phospholipid biosynthesis</keyword>
<dbReference type="EC" id="1.1.1.94" evidence="12"/>
<comment type="similarity">
    <text evidence="1 11">Belongs to the NAD-dependent glycerol-3-phosphate dehydrogenase family.</text>
</comment>
<evidence type="ECO:0000256" key="1">
    <source>
        <dbReference type="ARBA" id="ARBA00011009"/>
    </source>
</evidence>
<organism evidence="15 16">
    <name type="scientific">Thermasporomyces composti</name>
    <dbReference type="NCBI Taxonomy" id="696763"/>
    <lineage>
        <taxon>Bacteria</taxon>
        <taxon>Bacillati</taxon>
        <taxon>Actinomycetota</taxon>
        <taxon>Actinomycetes</taxon>
        <taxon>Propionibacteriales</taxon>
        <taxon>Nocardioidaceae</taxon>
        <taxon>Thermasporomyces</taxon>
    </lineage>
</organism>
<evidence type="ECO:0000259" key="13">
    <source>
        <dbReference type="Pfam" id="PF01210"/>
    </source>
</evidence>
<evidence type="ECO:0000313" key="16">
    <source>
        <dbReference type="Proteomes" id="UP000256485"/>
    </source>
</evidence>
<feature type="domain" description="Glycerol-3-phosphate dehydrogenase NAD-dependent N-terminal" evidence="13">
    <location>
        <begin position="5"/>
        <end position="169"/>
    </location>
</feature>
<dbReference type="GO" id="GO:0141153">
    <property type="term" value="F:glycerol-3-phosphate dehydrogenase (NADP+) activity"/>
    <property type="evidence" value="ECO:0007669"/>
    <property type="project" value="RHEA"/>
</dbReference>
<dbReference type="GO" id="GO:0005829">
    <property type="term" value="C:cytosol"/>
    <property type="evidence" value="ECO:0007669"/>
    <property type="project" value="TreeGrafter"/>
</dbReference>
<evidence type="ECO:0000256" key="7">
    <source>
        <dbReference type="ARBA" id="ARBA00023264"/>
    </source>
</evidence>
<dbReference type="InterPro" id="IPR006109">
    <property type="entry name" value="G3P_DH_NAD-dep_C"/>
</dbReference>
<dbReference type="AlphaFoldDB" id="A0A3D9V853"/>
<dbReference type="Gene3D" id="3.40.50.720">
    <property type="entry name" value="NAD(P)-binding Rossmann-like Domain"/>
    <property type="match status" value="1"/>
</dbReference>
<evidence type="ECO:0000256" key="11">
    <source>
        <dbReference type="RuleBase" id="RU000437"/>
    </source>
</evidence>
<evidence type="ECO:0000256" key="8">
    <source>
        <dbReference type="PIRSR" id="PIRSR000114-1"/>
    </source>
</evidence>
<evidence type="ECO:0000256" key="10">
    <source>
        <dbReference type="PIRSR" id="PIRSR000114-3"/>
    </source>
</evidence>
<name>A0A3D9V853_THECX</name>
<sequence length="347" mass="35883">MPGTVTILGAGAMGSALATPLSAAGWEVHLWGTWLDDHLLAACQAGEPHPRTGVRLAAGTRLYASDQLDEAFTGADLTVVAIASQGVLDVVRRALPNISRTRALLLTSKGFAPNDEGHVQLLPDALRDLAAEEGVELPPIVAVGGPCKANEVAAGRWTAAIFGCRDESVAEEMAKAVATPAYRAEVTSDEAGVEICAPMKNVYAIALGLADGLGERHGEPHHDLKAATFAQAVRELVVLTHMVGGDPVTATGLAGAGDLEVTGLSGRNKVYGARIGRGEPADRALAEMAAAEQTVEGVPAARLARSLVDQRNPGAWPDLPLLSAILDILDGHSDPAQRVADAVLPRG</sequence>
<dbReference type="GO" id="GO:0051287">
    <property type="term" value="F:NAD binding"/>
    <property type="evidence" value="ECO:0007669"/>
    <property type="project" value="InterPro"/>
</dbReference>
<dbReference type="SUPFAM" id="SSF51735">
    <property type="entry name" value="NAD(P)-binding Rossmann-fold domains"/>
    <property type="match status" value="1"/>
</dbReference>
<dbReference type="GO" id="GO:0008654">
    <property type="term" value="P:phospholipid biosynthetic process"/>
    <property type="evidence" value="ECO:0007669"/>
    <property type="project" value="UniProtKB-KW"/>
</dbReference>
<dbReference type="PIRSF" id="PIRSF000114">
    <property type="entry name" value="Glycerol-3-P_dh"/>
    <property type="match status" value="1"/>
</dbReference>
<accession>A0A3D9V853</accession>
<dbReference type="InterPro" id="IPR006168">
    <property type="entry name" value="G3P_DH_NAD-dep"/>
</dbReference>
<dbReference type="InterPro" id="IPR013328">
    <property type="entry name" value="6PGD_dom2"/>
</dbReference>
<comment type="catalytic activity">
    <reaction evidence="12">
        <text>sn-glycerol 3-phosphate + NADP(+) = dihydroxyacetone phosphate + NADPH + H(+)</text>
        <dbReference type="Rhea" id="RHEA:11096"/>
        <dbReference type="ChEBI" id="CHEBI:15378"/>
        <dbReference type="ChEBI" id="CHEBI:57597"/>
        <dbReference type="ChEBI" id="CHEBI:57642"/>
        <dbReference type="ChEBI" id="CHEBI:57783"/>
        <dbReference type="ChEBI" id="CHEBI:58349"/>
        <dbReference type="EC" id="1.1.1.94"/>
    </reaction>
</comment>
<dbReference type="EMBL" id="QTUC01000001">
    <property type="protein sequence ID" value="REF37697.1"/>
    <property type="molecule type" value="Genomic_DNA"/>
</dbReference>
<evidence type="ECO:0000256" key="9">
    <source>
        <dbReference type="PIRSR" id="PIRSR000114-2"/>
    </source>
</evidence>
<dbReference type="InterPro" id="IPR036291">
    <property type="entry name" value="NAD(P)-bd_dom_sf"/>
</dbReference>
<dbReference type="RefSeq" id="WP_115851111.1">
    <property type="nucleotide sequence ID" value="NZ_QTUC01000001.1"/>
</dbReference>
<feature type="active site" description="Proton acceptor" evidence="8">
    <location>
        <position position="200"/>
    </location>
</feature>
<evidence type="ECO:0000259" key="14">
    <source>
        <dbReference type="Pfam" id="PF07479"/>
    </source>
</evidence>
<keyword evidence="3 11" id="KW-0560">Oxidoreductase</keyword>
<protein>
    <recommendedName>
        <fullName evidence="12">Glycerol-3-phosphate dehydrogenase</fullName>
        <ecNumber evidence="12">1.1.1.94</ecNumber>
    </recommendedName>
</protein>
<evidence type="ECO:0000256" key="3">
    <source>
        <dbReference type="ARBA" id="ARBA00023002"/>
    </source>
</evidence>
<gene>
    <name evidence="15" type="ORF">DFJ64_3149</name>
</gene>
<evidence type="ECO:0000256" key="4">
    <source>
        <dbReference type="ARBA" id="ARBA00023027"/>
    </source>
</evidence>
<dbReference type="Pfam" id="PF07479">
    <property type="entry name" value="NAD_Gly3P_dh_C"/>
    <property type="match status" value="1"/>
</dbReference>
<feature type="binding site" evidence="10">
    <location>
        <begin position="9"/>
        <end position="14"/>
    </location>
    <ligand>
        <name>NAD(+)</name>
        <dbReference type="ChEBI" id="CHEBI:57540"/>
    </ligand>
</feature>
<feature type="binding site" evidence="10">
    <location>
        <position position="149"/>
    </location>
    <ligand>
        <name>NAD(+)</name>
        <dbReference type="ChEBI" id="CHEBI:57540"/>
    </ligand>
</feature>
<evidence type="ECO:0000313" key="15">
    <source>
        <dbReference type="EMBL" id="REF37697.1"/>
    </source>
</evidence>
<keyword evidence="2" id="KW-0444">Lipid biosynthesis</keyword>
<dbReference type="Gene3D" id="1.10.1040.10">
    <property type="entry name" value="N-(1-d-carboxylethyl)-l-norvaline Dehydrogenase, domain 2"/>
    <property type="match status" value="1"/>
</dbReference>
<comment type="caution">
    <text evidence="15">The sequence shown here is derived from an EMBL/GenBank/DDBJ whole genome shotgun (WGS) entry which is preliminary data.</text>
</comment>
<evidence type="ECO:0000256" key="6">
    <source>
        <dbReference type="ARBA" id="ARBA00023209"/>
    </source>
</evidence>
<proteinExistence type="inferred from homology"/>
<dbReference type="OrthoDB" id="9812273at2"/>
<dbReference type="PANTHER" id="PTHR11728">
    <property type="entry name" value="GLYCEROL-3-PHOSPHATE DEHYDROGENASE"/>
    <property type="match status" value="1"/>
</dbReference>
<feature type="binding site" evidence="9">
    <location>
        <position position="109"/>
    </location>
    <ligand>
        <name>substrate</name>
    </ligand>
</feature>
<feature type="binding site" evidence="10">
    <location>
        <position position="267"/>
    </location>
    <ligand>
        <name>NAD(+)</name>
        <dbReference type="ChEBI" id="CHEBI:57540"/>
    </ligand>
</feature>
<dbReference type="InterPro" id="IPR011128">
    <property type="entry name" value="G3P_DH_NAD-dep_N"/>
</dbReference>
<evidence type="ECO:0000256" key="2">
    <source>
        <dbReference type="ARBA" id="ARBA00022516"/>
    </source>
</evidence>
<dbReference type="GO" id="GO:0046168">
    <property type="term" value="P:glycerol-3-phosphate catabolic process"/>
    <property type="evidence" value="ECO:0007669"/>
    <property type="project" value="InterPro"/>
</dbReference>
<dbReference type="GO" id="GO:0005975">
    <property type="term" value="P:carbohydrate metabolic process"/>
    <property type="evidence" value="ECO:0007669"/>
    <property type="project" value="InterPro"/>
</dbReference>
<keyword evidence="16" id="KW-1185">Reference proteome</keyword>
<reference evidence="15 16" key="1">
    <citation type="submission" date="2018-08" db="EMBL/GenBank/DDBJ databases">
        <title>Sequencing the genomes of 1000 actinobacteria strains.</title>
        <authorList>
            <person name="Klenk H.-P."/>
        </authorList>
    </citation>
    <scope>NUCLEOTIDE SEQUENCE [LARGE SCALE GENOMIC DNA]</scope>
    <source>
        <strain evidence="15 16">DSM 22891</strain>
    </source>
</reference>
<dbReference type="PANTHER" id="PTHR11728:SF1">
    <property type="entry name" value="GLYCEROL-3-PHOSPHATE DEHYDROGENASE [NAD(+)] 2, CHLOROPLASTIC"/>
    <property type="match status" value="1"/>
</dbReference>
<dbReference type="Proteomes" id="UP000256485">
    <property type="component" value="Unassembled WGS sequence"/>
</dbReference>
<dbReference type="PRINTS" id="PR00077">
    <property type="entry name" value="GPDHDRGNASE"/>
</dbReference>
<feature type="binding site" evidence="9">
    <location>
        <begin position="267"/>
        <end position="268"/>
    </location>
    <ligand>
        <name>substrate</name>
    </ligand>
</feature>
<evidence type="ECO:0000256" key="12">
    <source>
        <dbReference type="RuleBase" id="RU000439"/>
    </source>
</evidence>
<evidence type="ECO:0000256" key="5">
    <source>
        <dbReference type="ARBA" id="ARBA00023098"/>
    </source>
</evidence>
<keyword evidence="4 10" id="KW-0520">NAD</keyword>
<dbReference type="InterPro" id="IPR008927">
    <property type="entry name" value="6-PGluconate_DH-like_C_sf"/>
</dbReference>
<dbReference type="SUPFAM" id="SSF48179">
    <property type="entry name" value="6-phosphogluconate dehydrogenase C-terminal domain-like"/>
    <property type="match status" value="1"/>
</dbReference>